<evidence type="ECO:0000256" key="4">
    <source>
        <dbReference type="ARBA" id="ARBA00022989"/>
    </source>
</evidence>
<feature type="transmembrane region" description="Helical" evidence="7">
    <location>
        <begin position="132"/>
        <end position="152"/>
    </location>
</feature>
<reference evidence="9 10" key="1">
    <citation type="submission" date="2018-05" db="EMBL/GenBank/DDBJ databases">
        <title>Evolution of GPA BGCs.</title>
        <authorList>
            <person name="Waglechner N."/>
            <person name="Wright G.D."/>
        </authorList>
    </citation>
    <scope>NUCLEOTIDE SEQUENCE [LARGE SCALE GENOMIC DNA]</scope>
    <source>
        <strain evidence="9 10">A82846</strain>
    </source>
</reference>
<evidence type="ECO:0000313" key="9">
    <source>
        <dbReference type="EMBL" id="RSM88018.1"/>
    </source>
</evidence>
<accession>A0A428ZJ83</accession>
<feature type="domain" description="Cation/H+ exchanger transmembrane" evidence="8">
    <location>
        <begin position="18"/>
        <end position="390"/>
    </location>
</feature>
<keyword evidence="5" id="KW-0406">Ion transport</keyword>
<dbReference type="GO" id="GO:0015297">
    <property type="term" value="F:antiporter activity"/>
    <property type="evidence" value="ECO:0007669"/>
    <property type="project" value="InterPro"/>
</dbReference>
<dbReference type="InterPro" id="IPR050794">
    <property type="entry name" value="CPA2_transporter"/>
</dbReference>
<feature type="transmembrane region" description="Helical" evidence="7">
    <location>
        <begin position="98"/>
        <end position="120"/>
    </location>
</feature>
<feature type="transmembrane region" description="Helical" evidence="7">
    <location>
        <begin position="370"/>
        <end position="393"/>
    </location>
</feature>
<comment type="subcellular location">
    <subcellularLocation>
        <location evidence="1">Membrane</location>
        <topology evidence="1">Multi-pass membrane protein</topology>
    </subcellularLocation>
</comment>
<evidence type="ECO:0000256" key="1">
    <source>
        <dbReference type="ARBA" id="ARBA00004141"/>
    </source>
</evidence>
<keyword evidence="2" id="KW-0813">Transport</keyword>
<proteinExistence type="predicted"/>
<evidence type="ECO:0000256" key="2">
    <source>
        <dbReference type="ARBA" id="ARBA00022448"/>
    </source>
</evidence>
<feature type="transmembrane region" description="Helical" evidence="7">
    <location>
        <begin position="39"/>
        <end position="60"/>
    </location>
</feature>
<dbReference type="PANTHER" id="PTHR32468">
    <property type="entry name" value="CATION/H + ANTIPORTER"/>
    <property type="match status" value="1"/>
</dbReference>
<protein>
    <submittedName>
        <fullName evidence="9">Cation/H(+) antiporter</fullName>
    </submittedName>
</protein>
<keyword evidence="6 7" id="KW-0472">Membrane</keyword>
<feature type="transmembrane region" description="Helical" evidence="7">
    <location>
        <begin position="245"/>
        <end position="262"/>
    </location>
</feature>
<dbReference type="EMBL" id="QHKI01000005">
    <property type="protein sequence ID" value="RSM88018.1"/>
    <property type="molecule type" value="Genomic_DNA"/>
</dbReference>
<dbReference type="RefSeq" id="WP_037255824.1">
    <property type="nucleotide sequence ID" value="NZ_QHKI01000005.1"/>
</dbReference>
<feature type="transmembrane region" description="Helical" evidence="7">
    <location>
        <begin position="6"/>
        <end position="27"/>
    </location>
</feature>
<evidence type="ECO:0000256" key="3">
    <source>
        <dbReference type="ARBA" id="ARBA00022692"/>
    </source>
</evidence>
<sequence>MSTHQVVFLLLDLAVIVVLARLLGAVARRLDQPPVIGELLAGILLGPTLFGEGFAAALFPTDVRPFLAALANVGVAMFMFMVGLELEQTLLRGRGKLALTVSVSSIVLPFTLGVGLAFYLAMNRPVEHRLGFLLFIGAAMSVTAFPVLARILQDRGMLRTMLGGLALTCAAIGDVLAWCLLAVVVIVSGGASGTEQWLIVLGPIYVALMLWVVRPLLRKLFTAGVTGALPTVLAGALISGAVTELIGLHFIFGAFLFGVIVPREGTDTLRHRIIDRVEEFNSALLLPVFFIVSGLKVNLSTLSATGLVEFGLVLLVAIAGKFGGAFVGARLHGLPARKSAALATLMNTRGLTELIILTVGLQLGVLDQSLYSIMVAMAVITTAMAGPLLRLIYPASVIERDQAIEQARL</sequence>
<feature type="transmembrane region" description="Helical" evidence="7">
    <location>
        <begin position="66"/>
        <end position="86"/>
    </location>
</feature>
<dbReference type="OrthoDB" id="9793589at2"/>
<keyword evidence="4 7" id="KW-1133">Transmembrane helix</keyword>
<feature type="transmembrane region" description="Helical" evidence="7">
    <location>
        <begin position="283"/>
        <end position="304"/>
    </location>
</feature>
<dbReference type="InterPro" id="IPR006153">
    <property type="entry name" value="Cation/H_exchanger_TM"/>
</dbReference>
<name>A0A428ZJ83_KIBAR</name>
<evidence type="ECO:0000256" key="5">
    <source>
        <dbReference type="ARBA" id="ARBA00023065"/>
    </source>
</evidence>
<organism evidence="9 10">
    <name type="scientific">Kibdelosporangium aridum</name>
    <dbReference type="NCBI Taxonomy" id="2030"/>
    <lineage>
        <taxon>Bacteria</taxon>
        <taxon>Bacillati</taxon>
        <taxon>Actinomycetota</taxon>
        <taxon>Actinomycetes</taxon>
        <taxon>Pseudonocardiales</taxon>
        <taxon>Pseudonocardiaceae</taxon>
        <taxon>Kibdelosporangium</taxon>
    </lineage>
</organism>
<dbReference type="Proteomes" id="UP000287547">
    <property type="component" value="Unassembled WGS sequence"/>
</dbReference>
<comment type="caution">
    <text evidence="9">The sequence shown here is derived from an EMBL/GenBank/DDBJ whole genome shotgun (WGS) entry which is preliminary data.</text>
</comment>
<feature type="transmembrane region" description="Helical" evidence="7">
    <location>
        <begin position="341"/>
        <end position="364"/>
    </location>
</feature>
<dbReference type="Pfam" id="PF00999">
    <property type="entry name" value="Na_H_Exchanger"/>
    <property type="match status" value="1"/>
</dbReference>
<evidence type="ECO:0000256" key="6">
    <source>
        <dbReference type="ARBA" id="ARBA00023136"/>
    </source>
</evidence>
<feature type="transmembrane region" description="Helical" evidence="7">
    <location>
        <begin position="164"/>
        <end position="191"/>
    </location>
</feature>
<evidence type="ECO:0000259" key="8">
    <source>
        <dbReference type="Pfam" id="PF00999"/>
    </source>
</evidence>
<dbReference type="Gene3D" id="1.20.1530.20">
    <property type="match status" value="1"/>
</dbReference>
<feature type="transmembrane region" description="Helical" evidence="7">
    <location>
        <begin position="197"/>
        <end position="213"/>
    </location>
</feature>
<evidence type="ECO:0000256" key="7">
    <source>
        <dbReference type="SAM" id="Phobius"/>
    </source>
</evidence>
<dbReference type="GO" id="GO:1902600">
    <property type="term" value="P:proton transmembrane transport"/>
    <property type="evidence" value="ECO:0007669"/>
    <property type="project" value="InterPro"/>
</dbReference>
<feature type="transmembrane region" description="Helical" evidence="7">
    <location>
        <begin position="220"/>
        <end position="239"/>
    </location>
</feature>
<dbReference type="GO" id="GO:0016020">
    <property type="term" value="C:membrane"/>
    <property type="evidence" value="ECO:0007669"/>
    <property type="project" value="UniProtKB-SubCell"/>
</dbReference>
<dbReference type="AlphaFoldDB" id="A0A428ZJ83"/>
<dbReference type="InterPro" id="IPR038770">
    <property type="entry name" value="Na+/solute_symporter_sf"/>
</dbReference>
<evidence type="ECO:0000313" key="10">
    <source>
        <dbReference type="Proteomes" id="UP000287547"/>
    </source>
</evidence>
<feature type="transmembrane region" description="Helical" evidence="7">
    <location>
        <begin position="310"/>
        <end position="329"/>
    </location>
</feature>
<keyword evidence="3 7" id="KW-0812">Transmembrane</keyword>
<gene>
    <name evidence="9" type="ORF">DMH04_09925</name>
</gene>
<dbReference type="PANTHER" id="PTHR32468:SF0">
    <property type="entry name" value="K(+)_H(+) ANTIPORTER 1"/>
    <property type="match status" value="1"/>
</dbReference>